<dbReference type="InterPro" id="IPR051693">
    <property type="entry name" value="UPF0046_metallophosphoest"/>
</dbReference>
<dbReference type="InterPro" id="IPR029052">
    <property type="entry name" value="Metallo-depent_PP-like"/>
</dbReference>
<dbReference type="CDD" id="cd07379">
    <property type="entry name" value="MPP_239FB"/>
    <property type="match status" value="1"/>
</dbReference>
<dbReference type="EMBL" id="CAJNIZ010042693">
    <property type="protein sequence ID" value="CAE7632541.1"/>
    <property type="molecule type" value="Genomic_DNA"/>
</dbReference>
<feature type="region of interest" description="Disordered" evidence="1">
    <location>
        <begin position="1266"/>
        <end position="1289"/>
    </location>
</feature>
<dbReference type="Proteomes" id="UP000649617">
    <property type="component" value="Unassembled WGS sequence"/>
</dbReference>
<feature type="compositionally biased region" description="Basic and acidic residues" evidence="1">
    <location>
        <begin position="335"/>
        <end position="354"/>
    </location>
</feature>
<name>A0A812VMG5_SYMPI</name>
<organism evidence="3 4">
    <name type="scientific">Symbiodinium pilosum</name>
    <name type="common">Dinoflagellate</name>
    <dbReference type="NCBI Taxonomy" id="2952"/>
    <lineage>
        <taxon>Eukaryota</taxon>
        <taxon>Sar</taxon>
        <taxon>Alveolata</taxon>
        <taxon>Dinophyceae</taxon>
        <taxon>Suessiales</taxon>
        <taxon>Symbiodiniaceae</taxon>
        <taxon>Symbiodinium</taxon>
    </lineage>
</organism>
<comment type="caution">
    <text evidence="3">The sequence shown here is derived from an EMBL/GenBank/DDBJ whole genome shotgun (WGS) entry which is preliminary data.</text>
</comment>
<gene>
    <name evidence="3" type="primary">Mpped1</name>
    <name evidence="3" type="ORF">SPIL2461_LOCUS16617</name>
</gene>
<dbReference type="Gene3D" id="3.60.21.10">
    <property type="match status" value="1"/>
</dbReference>
<dbReference type="InterPro" id="IPR004843">
    <property type="entry name" value="Calcineurin-like_PHP"/>
</dbReference>
<evidence type="ECO:0000256" key="1">
    <source>
        <dbReference type="SAM" id="MobiDB-lite"/>
    </source>
</evidence>
<keyword evidence="4" id="KW-1185">Reference proteome</keyword>
<dbReference type="Pfam" id="PF00149">
    <property type="entry name" value="Metallophos"/>
    <property type="match status" value="1"/>
</dbReference>
<dbReference type="SUPFAM" id="SSF56300">
    <property type="entry name" value="Metallo-dependent phosphatases"/>
    <property type="match status" value="1"/>
</dbReference>
<feature type="domain" description="Calcineurin-like phosphoesterase" evidence="2">
    <location>
        <begin position="595"/>
        <end position="781"/>
    </location>
</feature>
<accession>A0A812VMG5</accession>
<reference evidence="3" key="1">
    <citation type="submission" date="2021-02" db="EMBL/GenBank/DDBJ databases">
        <authorList>
            <person name="Dougan E. K."/>
            <person name="Rhodes N."/>
            <person name="Thang M."/>
            <person name="Chan C."/>
        </authorList>
    </citation>
    <scope>NUCLEOTIDE SEQUENCE</scope>
</reference>
<dbReference type="PANTHER" id="PTHR12905">
    <property type="entry name" value="METALLOPHOSPHOESTERASE"/>
    <property type="match status" value="1"/>
</dbReference>
<dbReference type="PANTHER" id="PTHR12905:SF0">
    <property type="entry name" value="CALCINEURIN-LIKE PHOSPHOESTERASE DOMAIN-CONTAINING PROTEIN"/>
    <property type="match status" value="1"/>
</dbReference>
<evidence type="ECO:0000259" key="2">
    <source>
        <dbReference type="Pfam" id="PF00149"/>
    </source>
</evidence>
<evidence type="ECO:0000313" key="3">
    <source>
        <dbReference type="EMBL" id="CAE7632541.1"/>
    </source>
</evidence>
<feature type="region of interest" description="Disordered" evidence="1">
    <location>
        <begin position="324"/>
        <end position="359"/>
    </location>
</feature>
<evidence type="ECO:0000313" key="4">
    <source>
        <dbReference type="Proteomes" id="UP000649617"/>
    </source>
</evidence>
<proteinExistence type="predicted"/>
<dbReference type="OrthoDB" id="347018at2759"/>
<sequence>MACPQNLRPERYAANPRADAEEVAQVQKLLLDQAIELALLGGQQWQYAERKAMVALKDSTDKDALLKLLKDLSDKNYVPLAREAAVLVLREEPERQELSESLSSVLSKHRCCQARDLLDMEYKKYGFLLRALPPVRLKFPEEVEEEAPDAPAAEEATLVPPEAEEAAPEVPAVKLEEVLDSEFLSQLELSRAAAAMQNLAAIQRKRHDISRFKFFDLKQVAVPLLSPDGATLGVYEEIEEPPPADEEETAAAEEVELTDWQKDEATEKEAQAQAFSLLEELLRVLARAAGYAAAREADQLLLASLATALNALLLVAPAPEVCVPKGPKSNPMDIDPDRHVGAEDDAPEEAKEPEQAEEPVTDVWLSLAVMAELAVNAMLRLKLKWAAADPMKAGHDSAAAARRLEAMDEEERSAAVAQIAVKELEAVDEELHDVWFEKVPELDVVSVAKLVAFSVLCLYHMRRWSNIIVLCRGFNDATCSVYATTFLPLMIGAQKEICNLSNRALANTQRYLAESKSTFELLRQLALQGELSEPEQLYRKRPATAWSLTHQAYRMDPCRDGMPRIEAKVVEDPRRIEAKVVEDPHAQPKLEGWTRFVCFSDTHGKHGNIPPQHCPEADVLLHAGDFTMKGEVSQVESFSEWLKEYPAREKIVIAGNHDLTFEPEFMRKHGRDTANCEKARSALAGGCTYLEDNAVEVFGYKIYGSPWQPEFCDWAFNLPRGEPLAQVWSKIPDDTDILMTHGPAQGILDLCFNGLRAGCDDLLAAVRKRRVPVVVCGHIHEAYGWVEDGSTLFVNASTCTLRYRPDHPPIVFDMPPLADLPVRKAEPDALKAAKDSHNLASRAVPAAMEQLRKSRLLLAEFLQDREAFSVAVQRGQLVDTDKEMKERSLRLASSALVSSYRKAVELLRKRQMSDQVVQALHELGNLLWLEGDAGGARDAWSDAVDTVFQFPFAIRNWSKCVEASLSPPQDPARVEILLLTVVILSKHARLTKPKDVMAHLNAALFASNIVEAILTTALPNPPRRDQFALGRHRLREIFFGLRETRMILPPSSVHGGVDGANFLGALSFFQNTLLVTEYQPARCLPVCMLYDYVATDVCRNLTLAIKGRLMAAHSLIRCRSLTEAWLALYAVSRGYDKPRGLMATEALDVAVTEALEITAAQPFRCSEEPASAANVQAVNQLMELTLTGAGAGAVDAEAAPVTGTAAYNLRFFKYLKAEFLIAVCSYQRVFPKLNEPQEKDRLALLDKADALLVEIWKEVTGNDDDREAWSTASRASRESGAEEPAFQDPVRTLTEEEGELCAEVRLMRAKVQEGKGDLGKAIQEVLYGMEFLRRLAVTGTKSSQDCNLGAASSSRLRVHPGSKCWMRLRCYMVNLLVSQGRLQAAAAHIQQGLEETKATQHDAARVELLMSKVKMEVLSGRLLELQGERHLGAIPAAECCLAVAARNLPLPTSSAVYARMMLVNMLQQNPALVQLKRTEETAEALEATGGAEEEELDPSEMLLLEAAGSIIISPIAKELQKAVNKKGTKKMTFHEHQKMFADMVAECLDDVEKLMEVQGVQRAHLHPRNLNSYCDFGPDSSGEEAFKPPPDPPLLPEIKPRFRELSHNDSRELPNVYLQLMPLRLHCQLALADLQLELGEMQEAASSRWWRKLTYRLGLATTSAPLDAPNAILYRDPKTFATGICPATDSPLYRTFMERMKSPQTVVLSEWVPPYERQPEEGLQLYMKEFMGVARLVLKEGGNDLQQLLEFLDEGLEEVLRVEASM</sequence>
<protein>
    <submittedName>
        <fullName evidence="3">Mpped1 protein</fullName>
    </submittedName>
</protein>
<dbReference type="GO" id="GO:0016787">
    <property type="term" value="F:hydrolase activity"/>
    <property type="evidence" value="ECO:0007669"/>
    <property type="project" value="InterPro"/>
</dbReference>